<feature type="transmembrane region" description="Helical" evidence="12">
    <location>
        <begin position="272"/>
        <end position="295"/>
    </location>
</feature>
<dbReference type="PANTHER" id="PTHR32089:SF114">
    <property type="entry name" value="METHYL-ACCEPTING CHEMOTAXIS PROTEIN MCPB"/>
    <property type="match status" value="1"/>
</dbReference>
<dbReference type="Gene3D" id="3.30.450.20">
    <property type="entry name" value="PAS domain"/>
    <property type="match status" value="2"/>
</dbReference>
<dbReference type="Pfam" id="PF00015">
    <property type="entry name" value="MCPsignal"/>
    <property type="match status" value="1"/>
</dbReference>
<dbReference type="SUPFAM" id="SSF58104">
    <property type="entry name" value="Methyl-accepting chemotaxis protein (MCP) signaling domain"/>
    <property type="match status" value="1"/>
</dbReference>
<comment type="subcellular location">
    <subcellularLocation>
        <location evidence="1">Cell membrane</location>
        <topology evidence="1">Multi-pass membrane protein</topology>
    </subcellularLocation>
</comment>
<keyword evidence="5 12" id="KW-0812">Transmembrane</keyword>
<feature type="domain" description="Methyl-accepting transducer" evidence="13">
    <location>
        <begin position="367"/>
        <end position="603"/>
    </location>
</feature>
<evidence type="ECO:0000256" key="11">
    <source>
        <dbReference type="SAM" id="Coils"/>
    </source>
</evidence>
<evidence type="ECO:0000259" key="14">
    <source>
        <dbReference type="PROSITE" id="PS50885"/>
    </source>
</evidence>
<dbReference type="Gene3D" id="1.10.8.500">
    <property type="entry name" value="HAMP domain in histidine kinase"/>
    <property type="match status" value="1"/>
</dbReference>
<dbReference type="Gene3D" id="1.10.287.950">
    <property type="entry name" value="Methyl-accepting chemotaxis protein"/>
    <property type="match status" value="1"/>
</dbReference>
<dbReference type="AlphaFoldDB" id="A0A940SIN8"/>
<dbReference type="SUPFAM" id="SSF103190">
    <property type="entry name" value="Sensory domain-like"/>
    <property type="match status" value="1"/>
</dbReference>
<accession>A0A940SIN8</accession>
<dbReference type="Pfam" id="PF02743">
    <property type="entry name" value="dCache_1"/>
    <property type="match status" value="1"/>
</dbReference>
<dbReference type="Pfam" id="PF00672">
    <property type="entry name" value="HAMP"/>
    <property type="match status" value="1"/>
</dbReference>
<dbReference type="CDD" id="cd11386">
    <property type="entry name" value="MCP_signal"/>
    <property type="match status" value="1"/>
</dbReference>
<organism evidence="15 16">
    <name type="scientific">Gottfriedia endophytica</name>
    <dbReference type="NCBI Taxonomy" id="2820819"/>
    <lineage>
        <taxon>Bacteria</taxon>
        <taxon>Bacillati</taxon>
        <taxon>Bacillota</taxon>
        <taxon>Bacilli</taxon>
        <taxon>Bacillales</taxon>
        <taxon>Bacillaceae</taxon>
        <taxon>Gottfriedia</taxon>
    </lineage>
</organism>
<dbReference type="InterPro" id="IPR004089">
    <property type="entry name" value="MCPsignal_dom"/>
</dbReference>
<evidence type="ECO:0000256" key="12">
    <source>
        <dbReference type="SAM" id="Phobius"/>
    </source>
</evidence>
<evidence type="ECO:0000256" key="7">
    <source>
        <dbReference type="ARBA" id="ARBA00023136"/>
    </source>
</evidence>
<comment type="caution">
    <text evidence="15">The sequence shown here is derived from an EMBL/GenBank/DDBJ whole genome shotgun (WGS) entry which is preliminary data.</text>
</comment>
<dbReference type="GO" id="GO:0005886">
    <property type="term" value="C:plasma membrane"/>
    <property type="evidence" value="ECO:0007669"/>
    <property type="project" value="UniProtKB-SubCell"/>
</dbReference>
<evidence type="ECO:0000256" key="10">
    <source>
        <dbReference type="PROSITE-ProRule" id="PRU00284"/>
    </source>
</evidence>
<dbReference type="InterPro" id="IPR003122">
    <property type="entry name" value="Tar_rcpt_lig-bd"/>
</dbReference>
<evidence type="ECO:0000313" key="16">
    <source>
        <dbReference type="Proteomes" id="UP000682134"/>
    </source>
</evidence>
<evidence type="ECO:0000256" key="5">
    <source>
        <dbReference type="ARBA" id="ARBA00022692"/>
    </source>
</evidence>
<proteinExistence type="inferred from homology"/>
<evidence type="ECO:0000313" key="15">
    <source>
        <dbReference type="EMBL" id="MBP0725180.1"/>
    </source>
</evidence>
<gene>
    <name evidence="15" type="ORF">J5Y03_08235</name>
</gene>
<keyword evidence="8 10" id="KW-0807">Transducer</keyword>
<dbReference type="GO" id="GO:0007165">
    <property type="term" value="P:signal transduction"/>
    <property type="evidence" value="ECO:0007669"/>
    <property type="project" value="UniProtKB-KW"/>
</dbReference>
<keyword evidence="6 12" id="KW-1133">Transmembrane helix</keyword>
<keyword evidence="7 12" id="KW-0472">Membrane</keyword>
<keyword evidence="4" id="KW-0145">Chemotaxis</keyword>
<dbReference type="RefSeq" id="WP_209404452.1">
    <property type="nucleotide sequence ID" value="NZ_JAGIYQ010000004.1"/>
</dbReference>
<evidence type="ECO:0000256" key="6">
    <source>
        <dbReference type="ARBA" id="ARBA00022989"/>
    </source>
</evidence>
<dbReference type="SMART" id="SM00304">
    <property type="entry name" value="HAMP"/>
    <property type="match status" value="1"/>
</dbReference>
<dbReference type="InterPro" id="IPR033479">
    <property type="entry name" value="dCache_1"/>
</dbReference>
<dbReference type="PROSITE" id="PS50885">
    <property type="entry name" value="HAMP"/>
    <property type="match status" value="1"/>
</dbReference>
<dbReference type="PROSITE" id="PS50111">
    <property type="entry name" value="CHEMOTAXIS_TRANSDUC_2"/>
    <property type="match status" value="1"/>
</dbReference>
<feature type="coiled-coil region" evidence="11">
    <location>
        <begin position="574"/>
        <end position="654"/>
    </location>
</feature>
<dbReference type="InterPro" id="IPR029151">
    <property type="entry name" value="Sensor-like_sf"/>
</dbReference>
<evidence type="ECO:0000256" key="4">
    <source>
        <dbReference type="ARBA" id="ARBA00022500"/>
    </source>
</evidence>
<feature type="transmembrane region" description="Helical" evidence="12">
    <location>
        <begin position="12"/>
        <end position="30"/>
    </location>
</feature>
<protein>
    <submittedName>
        <fullName evidence="15">Methyl-accepting chemotaxis protein</fullName>
    </submittedName>
</protein>
<keyword evidence="16" id="KW-1185">Reference proteome</keyword>
<keyword evidence="11" id="KW-0175">Coiled coil</keyword>
<evidence type="ECO:0000256" key="2">
    <source>
        <dbReference type="ARBA" id="ARBA00022475"/>
    </source>
</evidence>
<evidence type="ECO:0000256" key="9">
    <source>
        <dbReference type="ARBA" id="ARBA00029447"/>
    </source>
</evidence>
<dbReference type="GO" id="GO:0006935">
    <property type="term" value="P:chemotaxis"/>
    <property type="evidence" value="ECO:0007669"/>
    <property type="project" value="UniProtKB-KW"/>
</dbReference>
<comment type="similarity">
    <text evidence="9">Belongs to the methyl-accepting chemotaxis (MCP) protein family.</text>
</comment>
<dbReference type="CDD" id="cd06225">
    <property type="entry name" value="HAMP"/>
    <property type="match status" value="1"/>
</dbReference>
<keyword evidence="2" id="KW-1003">Cell membrane</keyword>
<dbReference type="InterPro" id="IPR003660">
    <property type="entry name" value="HAMP_dom"/>
</dbReference>
<sequence>MKKLKIRTKLLLFLIFILVVPSIMIGLISYNSAKNKLQQNIIKSATENVTLLNRSVQDTISSHYELIDFLSHKINKSMFEEKNTSILTENFKDLVTTHNEVSSAYTGTEDGKMFQYPYESMPAGYDPRTRDWYKKAKEHQGEMIITSPYEDASTKSLIVTIAKELPDGSGVVALDIQLNELRKVVLDVKIGEHGFPMILDDHQKVVIHPTLKQGSTLPNNVINPIFNSEKGQFSYTLNGTPKEMVFETNKITGWKISGIIQDDEFKQQANPILMTTVYVVIAFILVGAVITFFILRMIINPINQLITVTEQVSNGDLTVRVPINSNDEFGILGKAFNQMINSLLQLINKINFTSHRLTESSENLALTIEQVKDITKEMNNSMEVMSRGAEVQMTSTKESAVATEEIATGVQYVAEKLSVASESSTDATKNVEEGSVHIQKGISEMESIHHSVEHSSSLVQELGKKSEEINTIINVINSISEQTNLLALNASIEAARAGEHGKGFAVVAQEIRKLAEGSKTSTVKISEILSSVQAETNLIIEAMEQEKTKTINGLHAIKQTGEKFTQVSESISKVNQQIQEVSATSEQISAATEEVTASFTEISQIATESFQSTEAAANESKEQLKMAEEINSSVNELAKLAIELKKEIESFKTEEE</sequence>
<dbReference type="EMBL" id="JAGIYQ010000004">
    <property type="protein sequence ID" value="MBP0725180.1"/>
    <property type="molecule type" value="Genomic_DNA"/>
</dbReference>
<dbReference type="SMART" id="SM00283">
    <property type="entry name" value="MA"/>
    <property type="match status" value="1"/>
</dbReference>
<dbReference type="Proteomes" id="UP000682134">
    <property type="component" value="Unassembled WGS sequence"/>
</dbReference>
<name>A0A940SIN8_9BACI</name>
<evidence type="ECO:0000256" key="3">
    <source>
        <dbReference type="ARBA" id="ARBA00022481"/>
    </source>
</evidence>
<reference evidence="15" key="1">
    <citation type="submission" date="2021-04" db="EMBL/GenBank/DDBJ databases">
        <title>Genome seq and assembly of Bacillus sp.</title>
        <authorList>
            <person name="Chhetri G."/>
        </authorList>
    </citation>
    <scope>NUCLEOTIDE SEQUENCE</scope>
    <source>
        <strain evidence="15">RG28</strain>
    </source>
</reference>
<dbReference type="CDD" id="cd12912">
    <property type="entry name" value="PDC2_MCP_like"/>
    <property type="match status" value="1"/>
</dbReference>
<dbReference type="CDD" id="cd12913">
    <property type="entry name" value="PDC1_MCP_like"/>
    <property type="match status" value="1"/>
</dbReference>
<keyword evidence="3" id="KW-0488">Methylation</keyword>
<evidence type="ECO:0000256" key="8">
    <source>
        <dbReference type="ARBA" id="ARBA00023224"/>
    </source>
</evidence>
<feature type="domain" description="HAMP" evidence="14">
    <location>
        <begin position="296"/>
        <end position="348"/>
    </location>
</feature>
<evidence type="ECO:0000259" key="13">
    <source>
        <dbReference type="PROSITE" id="PS50111"/>
    </source>
</evidence>
<evidence type="ECO:0000256" key="1">
    <source>
        <dbReference type="ARBA" id="ARBA00004651"/>
    </source>
</evidence>
<dbReference type="SMART" id="SM00319">
    <property type="entry name" value="TarH"/>
    <property type="match status" value="1"/>
</dbReference>
<dbReference type="PANTHER" id="PTHR32089">
    <property type="entry name" value="METHYL-ACCEPTING CHEMOTAXIS PROTEIN MCPB"/>
    <property type="match status" value="1"/>
</dbReference>